<dbReference type="GO" id="GO:0004672">
    <property type="term" value="F:protein kinase activity"/>
    <property type="evidence" value="ECO:0007669"/>
    <property type="project" value="InterPro"/>
</dbReference>
<dbReference type="AlphaFoldDB" id="A0A9R1VWN4"/>
<feature type="domain" description="Serine-threonine/tyrosine-protein kinase catalytic" evidence="3">
    <location>
        <begin position="53"/>
        <end position="148"/>
    </location>
</feature>
<comment type="subcellular location">
    <subcellularLocation>
        <location evidence="1">Cell membrane</location>
    </subcellularLocation>
</comment>
<dbReference type="InterPro" id="IPR011009">
    <property type="entry name" value="Kinase-like_dom_sf"/>
</dbReference>
<sequence length="163" mass="18691">MDGIEFLKEYNALSGNPNIFPFLTKETNNSTPSLLPKYQTHVLMADQSNITLTGFSIKSEIYAFGVVLLEILTGLKVYDRRRPLGKQNLVEWALPLLADEVNLSMIMDPRLQNIDFPPKEAFKFTQLISNCLQAKQDKRPSMKYIAQGLHHCYQNEIKNKFHS</sequence>
<evidence type="ECO:0000313" key="5">
    <source>
        <dbReference type="Proteomes" id="UP000235145"/>
    </source>
</evidence>
<dbReference type="EMBL" id="NBSK02000004">
    <property type="protein sequence ID" value="KAJ0213965.1"/>
    <property type="molecule type" value="Genomic_DNA"/>
</dbReference>
<dbReference type="Pfam" id="PF07714">
    <property type="entry name" value="PK_Tyr_Ser-Thr"/>
    <property type="match status" value="1"/>
</dbReference>
<dbReference type="InterPro" id="IPR050823">
    <property type="entry name" value="Plant_Ser_Thr_Prot_Kinase"/>
</dbReference>
<evidence type="ECO:0000256" key="1">
    <source>
        <dbReference type="ARBA" id="ARBA00004236"/>
    </source>
</evidence>
<keyword evidence="2" id="KW-1003">Cell membrane</keyword>
<dbReference type="Gene3D" id="1.10.510.10">
    <property type="entry name" value="Transferase(Phosphotransferase) domain 1"/>
    <property type="match status" value="1"/>
</dbReference>
<evidence type="ECO:0000313" key="4">
    <source>
        <dbReference type="EMBL" id="KAJ0213965.1"/>
    </source>
</evidence>
<comment type="caution">
    <text evidence="4">The sequence shown here is derived from an EMBL/GenBank/DDBJ whole genome shotgun (WGS) entry which is preliminary data.</text>
</comment>
<dbReference type="PANTHER" id="PTHR45621">
    <property type="entry name" value="OS01G0588500 PROTEIN-RELATED"/>
    <property type="match status" value="1"/>
</dbReference>
<keyword evidence="2" id="KW-0472">Membrane</keyword>
<proteinExistence type="predicted"/>
<dbReference type="Proteomes" id="UP000235145">
    <property type="component" value="Unassembled WGS sequence"/>
</dbReference>
<organism evidence="4 5">
    <name type="scientific">Lactuca sativa</name>
    <name type="common">Garden lettuce</name>
    <dbReference type="NCBI Taxonomy" id="4236"/>
    <lineage>
        <taxon>Eukaryota</taxon>
        <taxon>Viridiplantae</taxon>
        <taxon>Streptophyta</taxon>
        <taxon>Embryophyta</taxon>
        <taxon>Tracheophyta</taxon>
        <taxon>Spermatophyta</taxon>
        <taxon>Magnoliopsida</taxon>
        <taxon>eudicotyledons</taxon>
        <taxon>Gunneridae</taxon>
        <taxon>Pentapetalae</taxon>
        <taxon>asterids</taxon>
        <taxon>campanulids</taxon>
        <taxon>Asterales</taxon>
        <taxon>Asteraceae</taxon>
        <taxon>Cichorioideae</taxon>
        <taxon>Cichorieae</taxon>
        <taxon>Lactucinae</taxon>
        <taxon>Lactuca</taxon>
    </lineage>
</organism>
<protein>
    <recommendedName>
        <fullName evidence="3">Serine-threonine/tyrosine-protein kinase catalytic domain-containing protein</fullName>
    </recommendedName>
</protein>
<name>A0A9R1VWN4_LACSA</name>
<evidence type="ECO:0000256" key="2">
    <source>
        <dbReference type="ARBA" id="ARBA00022475"/>
    </source>
</evidence>
<accession>A0A9R1VWN4</accession>
<reference evidence="4 5" key="1">
    <citation type="journal article" date="2017" name="Nat. Commun.">
        <title>Genome assembly with in vitro proximity ligation data and whole-genome triplication in lettuce.</title>
        <authorList>
            <person name="Reyes-Chin-Wo S."/>
            <person name="Wang Z."/>
            <person name="Yang X."/>
            <person name="Kozik A."/>
            <person name="Arikit S."/>
            <person name="Song C."/>
            <person name="Xia L."/>
            <person name="Froenicke L."/>
            <person name="Lavelle D.O."/>
            <person name="Truco M.J."/>
            <person name="Xia R."/>
            <person name="Zhu S."/>
            <person name="Xu C."/>
            <person name="Xu H."/>
            <person name="Xu X."/>
            <person name="Cox K."/>
            <person name="Korf I."/>
            <person name="Meyers B.C."/>
            <person name="Michelmore R.W."/>
        </authorList>
    </citation>
    <scope>NUCLEOTIDE SEQUENCE [LARGE SCALE GENOMIC DNA]</scope>
    <source>
        <strain evidence="5">cv. Salinas</strain>
        <tissue evidence="4">Seedlings</tissue>
    </source>
</reference>
<dbReference type="GO" id="GO:0005886">
    <property type="term" value="C:plasma membrane"/>
    <property type="evidence" value="ECO:0007669"/>
    <property type="project" value="UniProtKB-SubCell"/>
</dbReference>
<evidence type="ECO:0000259" key="3">
    <source>
        <dbReference type="Pfam" id="PF07714"/>
    </source>
</evidence>
<dbReference type="SUPFAM" id="SSF56112">
    <property type="entry name" value="Protein kinase-like (PK-like)"/>
    <property type="match status" value="1"/>
</dbReference>
<keyword evidence="5" id="KW-1185">Reference proteome</keyword>
<dbReference type="InterPro" id="IPR001245">
    <property type="entry name" value="Ser-Thr/Tyr_kinase_cat_dom"/>
</dbReference>
<gene>
    <name evidence="4" type="ORF">LSAT_V11C400221410</name>
</gene>